<evidence type="ECO:0000256" key="1">
    <source>
        <dbReference type="ARBA" id="ARBA00022723"/>
    </source>
</evidence>
<feature type="compositionally biased region" description="Basic residues" evidence="4">
    <location>
        <begin position="869"/>
        <end position="884"/>
    </location>
</feature>
<reference evidence="7" key="1">
    <citation type="submission" date="2014-09" db="EMBL/GenBank/DDBJ databases">
        <title>Draft genome sequence of an oleaginous Mucoromycotina fungus Mucor ambiguus NBRC6742.</title>
        <authorList>
            <person name="Takeda I."/>
            <person name="Yamane N."/>
            <person name="Morita T."/>
            <person name="Tamano K."/>
            <person name="Machida M."/>
            <person name="Baker S."/>
            <person name="Koike H."/>
        </authorList>
    </citation>
    <scope>NUCLEOTIDE SEQUENCE</scope>
    <source>
        <strain evidence="7">NBRC 6742</strain>
    </source>
</reference>
<dbReference type="PANTHER" id="PTHR13363:SF5">
    <property type="entry name" value="E3 UBIQUITIN-PROTEIN LIGASE RNF123"/>
    <property type="match status" value="1"/>
</dbReference>
<dbReference type="SMART" id="SM00449">
    <property type="entry name" value="SPRY"/>
    <property type="match status" value="1"/>
</dbReference>
<feature type="compositionally biased region" description="Low complexity" evidence="4">
    <location>
        <begin position="42"/>
        <end position="54"/>
    </location>
</feature>
<dbReference type="Gene3D" id="2.60.120.920">
    <property type="match status" value="1"/>
</dbReference>
<feature type="domain" description="B30.2/SPRY" evidence="6">
    <location>
        <begin position="1075"/>
        <end position="1269"/>
    </location>
</feature>
<keyword evidence="3" id="KW-0862">Zinc</keyword>
<proteinExistence type="predicted"/>
<dbReference type="OrthoDB" id="2967263at2759"/>
<feature type="region of interest" description="Disordered" evidence="4">
    <location>
        <begin position="587"/>
        <end position="616"/>
    </location>
</feature>
<dbReference type="InterPro" id="IPR013333">
    <property type="entry name" value="Ryan_recept"/>
</dbReference>
<dbReference type="InterPro" id="IPR013320">
    <property type="entry name" value="ConA-like_dom_sf"/>
</dbReference>
<dbReference type="InterPro" id="IPR011989">
    <property type="entry name" value="ARM-like"/>
</dbReference>
<keyword evidence="1" id="KW-0479">Metal-binding</keyword>
<evidence type="ECO:0000313" key="8">
    <source>
        <dbReference type="Proteomes" id="UP000053815"/>
    </source>
</evidence>
<feature type="compositionally biased region" description="Basic residues" evidence="4">
    <location>
        <begin position="851"/>
        <end position="860"/>
    </location>
</feature>
<gene>
    <name evidence="7" type="ORF">MAM1_0394c10283</name>
</gene>
<dbReference type="InterPro" id="IPR016024">
    <property type="entry name" value="ARM-type_fold"/>
</dbReference>
<dbReference type="GO" id="GO:0008270">
    <property type="term" value="F:zinc ion binding"/>
    <property type="evidence" value="ECO:0007669"/>
    <property type="project" value="UniProtKB-KW"/>
</dbReference>
<keyword evidence="8" id="KW-1185">Reference proteome</keyword>
<feature type="transmembrane region" description="Helical" evidence="5">
    <location>
        <begin position="12"/>
        <end position="32"/>
    </location>
</feature>
<dbReference type="PROSITE" id="PS50188">
    <property type="entry name" value="B302_SPRY"/>
    <property type="match status" value="1"/>
</dbReference>
<feature type="region of interest" description="Disordered" evidence="4">
    <location>
        <begin position="38"/>
        <end position="57"/>
    </location>
</feature>
<dbReference type="InterPro" id="IPR045129">
    <property type="entry name" value="RNF123/RKP/RSPRY1"/>
</dbReference>
<sequence length="1549" mass="173726">MPPSSSKRDGELSAALCFVTGIAAVLMGYSVYSHLKTLHGRTTSPPKTPTNKPGSKLEDSIRLKSLAYLTQSHNVNIQSSSIKIILERAMSATYLPKIIAACDKDQPIEVKSKALPSLQLLTRKENNRATLLEAGALGVLVDALKCTDPAMKEVTQRYVAVAICDLIQGSDINKYCILELGVLDPIKRILTSDDIRNNELKYWTLMILYQISLSDPLPKAIIENGFVSLLARMARMTYGNTNMPKFCMQSLVRIAANVDVSEAKRVLKELLDYNIVDLISNCLRGDDVELIYWAAGLMHEFVLKDVAADKFRDIKGIHAILASLLSAEEMYISRVILRTIKFMAFGQEKFRREMVRSGMVKKIMHCLSLDDEDVRYWAILCIHVVAGQVEAHEDIISAPEFEILLELALSPKIKVAIFVSDVLSLICCISSNSTHMEPNLSLIVKTLNALLMEGELDVQYNAAGAIFNVMTMGHSFSSKVRDTCFDTLLTLSRTASHERIQLTCTKGSLMVAIKNRFLVSKVNNQVTEPLIEKVNSISHLSLPVMIKQALLRAAKQASGGGGASSSSAATAATATIKPGFSIHDAMQRDDDEDEQQEMEQVIEEEEDEYPRTPDYVDVSEQGTISNASRMNRVLLRDKKKYRLSNKSTSIMTSADISYLFDTNIPSSQREILLMKFELPLDTRNHLIGALTALNILLENDQVIRNMVFQDRYPNAAMVDQMMMDMDDVAFSPPCKTDTTATASTTALPEHIRHLVENLVQLSAHPALEEWASMHHRKYPLNRITEAKASSMYNDVIEWICSCAEMPLATYYQHDTHDHDIDGSSSSSSSNSSSHDDSQSSDEEQIGFVTVHKQKLRKQRRSMMSQQQFRYRHRRRRHGHHHHGNQYRSLYHSDDDSSCSSHSAMTDDNNSEEEDNDRRMLSTGTNTTATHVYPQKRRIESAAERMGETRRKGEHFDLDDILSISYASEYYLGFSNRALVLLNSLARHASIKQYLVQEAHFIPILIYLYEEYSGLTDRVMACLGGLFSLCHSDGSIDIPESAFRLLVILLWRDIRSPLVRKQSWLFYSRLVLSYCSRSSAQQQQQQVSFQSSTAAFVELDLSSKSKYCLVNQLQVRNDSWTFETVKATHYVPAVLDHTEGVTHKYAFEVVLESSGLMQVGWITDHFEFDAEGGQGVGDDTYSYGYDGNRCKKWHGRYTNMRTSYGLKWAEGDVITCAIDMDDAEIRYYKNGKDMGVAFYGILVSRNWYPAVSLATGQQCKFQFGGAIDPLRYLPEGYTSLASLAQKTPASIELPPPQVSKAKSIAPVISPTTAEEPDIMDLSQALAQMSVDSRGTSPASPQHRDKFNAVTTDAGNAEPELKPIDSTATTAVKEKSVPTTNATGSRTRHYQASLLVELMNAYHKPLPSLYFEVKVGFAQNEPIPEESIITFGLQSLHPQSSFYFEYNRCNASCSLIFGRHLRSKSFELCIQDADIVGIVYIDESNEVGLTINGNIKAFVYLDDQSKPYLPFVAGCMNSDINYGEHSFVWKYAETSACRHRFIKYFNKLLGN</sequence>
<evidence type="ECO:0000313" key="7">
    <source>
        <dbReference type="EMBL" id="GAN10736.1"/>
    </source>
</evidence>
<dbReference type="EMBL" id="DF836683">
    <property type="protein sequence ID" value="GAN10736.1"/>
    <property type="molecule type" value="Genomic_DNA"/>
</dbReference>
<feature type="region of interest" description="Disordered" evidence="4">
    <location>
        <begin position="818"/>
        <end position="921"/>
    </location>
</feature>
<dbReference type="GO" id="GO:0004842">
    <property type="term" value="F:ubiquitin-protein transferase activity"/>
    <property type="evidence" value="ECO:0007669"/>
    <property type="project" value="InterPro"/>
</dbReference>
<accession>A0A0C9MIQ6</accession>
<feature type="compositionally biased region" description="Low complexity" evidence="4">
    <location>
        <begin position="897"/>
        <end position="907"/>
    </location>
</feature>
<keyword evidence="2" id="KW-0863">Zinc-finger</keyword>
<keyword evidence="5" id="KW-1133">Transmembrane helix</keyword>
<evidence type="ECO:0000256" key="2">
    <source>
        <dbReference type="ARBA" id="ARBA00022771"/>
    </source>
</evidence>
<evidence type="ECO:0000259" key="6">
    <source>
        <dbReference type="PROSITE" id="PS50188"/>
    </source>
</evidence>
<keyword evidence="5" id="KW-0472">Membrane</keyword>
<keyword evidence="5" id="KW-0812">Transmembrane</keyword>
<evidence type="ECO:0000256" key="4">
    <source>
        <dbReference type="SAM" id="MobiDB-lite"/>
    </source>
</evidence>
<dbReference type="InterPro" id="IPR003877">
    <property type="entry name" value="SPRY_dom"/>
</dbReference>
<dbReference type="GO" id="GO:0005219">
    <property type="term" value="F:ryanodine-sensitive calcium-release channel activity"/>
    <property type="evidence" value="ECO:0007669"/>
    <property type="project" value="InterPro"/>
</dbReference>
<dbReference type="Pfam" id="PF00622">
    <property type="entry name" value="SPRY"/>
    <property type="match status" value="1"/>
</dbReference>
<dbReference type="InterPro" id="IPR043136">
    <property type="entry name" value="B30.2/SPRY_sf"/>
</dbReference>
<dbReference type="PRINTS" id="PR00795">
    <property type="entry name" value="RYANODINER"/>
</dbReference>
<evidence type="ECO:0000256" key="5">
    <source>
        <dbReference type="SAM" id="Phobius"/>
    </source>
</evidence>
<dbReference type="SUPFAM" id="SSF48371">
    <property type="entry name" value="ARM repeat"/>
    <property type="match status" value="2"/>
</dbReference>
<dbReference type="STRING" id="91626.A0A0C9MIQ6"/>
<protein>
    <recommendedName>
        <fullName evidence="6">B30.2/SPRY domain-containing protein</fullName>
    </recommendedName>
</protein>
<name>A0A0C9MIQ6_9FUNG</name>
<dbReference type="Proteomes" id="UP000053815">
    <property type="component" value="Unassembled WGS sequence"/>
</dbReference>
<feature type="compositionally biased region" description="Low complexity" evidence="4">
    <location>
        <begin position="822"/>
        <end position="832"/>
    </location>
</feature>
<dbReference type="GO" id="GO:0005737">
    <property type="term" value="C:cytoplasm"/>
    <property type="evidence" value="ECO:0007669"/>
    <property type="project" value="TreeGrafter"/>
</dbReference>
<feature type="compositionally biased region" description="Acidic residues" evidence="4">
    <location>
        <begin position="589"/>
        <end position="608"/>
    </location>
</feature>
<dbReference type="SUPFAM" id="SSF49899">
    <property type="entry name" value="Concanavalin A-like lectins/glucanases"/>
    <property type="match status" value="1"/>
</dbReference>
<dbReference type="Gene3D" id="1.25.10.10">
    <property type="entry name" value="Leucine-rich Repeat Variant"/>
    <property type="match status" value="2"/>
</dbReference>
<dbReference type="PANTHER" id="PTHR13363">
    <property type="entry name" value="RING FINGER AND SRY DOMAIN-CONTAINING"/>
    <property type="match status" value="1"/>
</dbReference>
<dbReference type="GO" id="GO:0051603">
    <property type="term" value="P:proteolysis involved in protein catabolic process"/>
    <property type="evidence" value="ECO:0007669"/>
    <property type="project" value="TreeGrafter"/>
</dbReference>
<organism evidence="7">
    <name type="scientific">Mucor ambiguus</name>
    <dbReference type="NCBI Taxonomy" id="91626"/>
    <lineage>
        <taxon>Eukaryota</taxon>
        <taxon>Fungi</taxon>
        <taxon>Fungi incertae sedis</taxon>
        <taxon>Mucoromycota</taxon>
        <taxon>Mucoromycotina</taxon>
        <taxon>Mucoromycetes</taxon>
        <taxon>Mucorales</taxon>
        <taxon>Mucorineae</taxon>
        <taxon>Mucoraceae</taxon>
        <taxon>Mucor</taxon>
    </lineage>
</organism>
<evidence type="ECO:0000256" key="3">
    <source>
        <dbReference type="ARBA" id="ARBA00022833"/>
    </source>
</evidence>
<dbReference type="InterPro" id="IPR001870">
    <property type="entry name" value="B30.2/SPRY"/>
</dbReference>